<organism evidence="2 3">
    <name type="scientific">Aegilops tauschii subsp. strangulata</name>
    <name type="common">Goatgrass</name>
    <dbReference type="NCBI Taxonomy" id="200361"/>
    <lineage>
        <taxon>Eukaryota</taxon>
        <taxon>Viridiplantae</taxon>
        <taxon>Streptophyta</taxon>
        <taxon>Embryophyta</taxon>
        <taxon>Tracheophyta</taxon>
        <taxon>Spermatophyta</taxon>
        <taxon>Magnoliopsida</taxon>
        <taxon>Liliopsida</taxon>
        <taxon>Poales</taxon>
        <taxon>Poaceae</taxon>
        <taxon>BOP clade</taxon>
        <taxon>Pooideae</taxon>
        <taxon>Triticodae</taxon>
        <taxon>Triticeae</taxon>
        <taxon>Triticinae</taxon>
        <taxon>Aegilops</taxon>
    </lineage>
</organism>
<keyword evidence="1" id="KW-0812">Transmembrane</keyword>
<dbReference type="PANTHER" id="PTHR33333">
    <property type="entry name" value="ERYTHROCYTE MEMBRANE PROTEIN 1-LIKE"/>
    <property type="match status" value="1"/>
</dbReference>
<dbReference type="AlphaFoldDB" id="A0A453B4X2"/>
<keyword evidence="1" id="KW-0472">Membrane</keyword>
<protein>
    <submittedName>
        <fullName evidence="2">Uncharacterized protein</fullName>
    </submittedName>
</protein>
<reference evidence="3" key="2">
    <citation type="journal article" date="2017" name="Nat. Plants">
        <title>The Aegilops tauschii genome reveals multiple impacts of transposons.</title>
        <authorList>
            <person name="Zhao G."/>
            <person name="Zou C."/>
            <person name="Li K."/>
            <person name="Wang K."/>
            <person name="Li T."/>
            <person name="Gao L."/>
            <person name="Zhang X."/>
            <person name="Wang H."/>
            <person name="Yang Z."/>
            <person name="Liu X."/>
            <person name="Jiang W."/>
            <person name="Mao L."/>
            <person name="Kong X."/>
            <person name="Jiao Y."/>
            <person name="Jia J."/>
        </authorList>
    </citation>
    <scope>NUCLEOTIDE SEQUENCE [LARGE SCALE GENOMIC DNA]</scope>
    <source>
        <strain evidence="3">cv. AL8/78</strain>
    </source>
</reference>
<reference evidence="3" key="1">
    <citation type="journal article" date="2014" name="Science">
        <title>Ancient hybridizations among the ancestral genomes of bread wheat.</title>
        <authorList>
            <consortium name="International Wheat Genome Sequencing Consortium,"/>
            <person name="Marcussen T."/>
            <person name="Sandve S.R."/>
            <person name="Heier L."/>
            <person name="Spannagl M."/>
            <person name="Pfeifer M."/>
            <person name="Jakobsen K.S."/>
            <person name="Wulff B.B."/>
            <person name="Steuernagel B."/>
            <person name="Mayer K.F."/>
            <person name="Olsen O.A."/>
        </authorList>
    </citation>
    <scope>NUCLEOTIDE SEQUENCE [LARGE SCALE GENOMIC DNA]</scope>
    <source>
        <strain evidence="3">cv. AL8/78</strain>
    </source>
</reference>
<dbReference type="InterPro" id="IPR039926">
    <property type="entry name" value="Egg_app_1"/>
</dbReference>
<dbReference type="Gramene" id="AET2Gv20361400.1">
    <property type="protein sequence ID" value="AET2Gv20361400.1"/>
    <property type="gene ID" value="AET2Gv20361400"/>
</dbReference>
<dbReference type="PANTHER" id="PTHR33333:SF18">
    <property type="entry name" value="OS07G0605900 PROTEIN"/>
    <property type="match status" value="1"/>
</dbReference>
<reference evidence="2" key="5">
    <citation type="journal article" date="2021" name="G3 (Bethesda)">
        <title>Aegilops tauschii genome assembly Aet v5.0 features greater sequence contiguity and improved annotation.</title>
        <authorList>
            <person name="Wang L."/>
            <person name="Zhu T."/>
            <person name="Rodriguez J.C."/>
            <person name="Deal K.R."/>
            <person name="Dubcovsky J."/>
            <person name="McGuire P.E."/>
            <person name="Lux T."/>
            <person name="Spannagl M."/>
            <person name="Mayer K.F.X."/>
            <person name="Baldrich P."/>
            <person name="Meyers B.C."/>
            <person name="Huo N."/>
            <person name="Gu Y.Q."/>
            <person name="Zhou H."/>
            <person name="Devos K.M."/>
            <person name="Bennetzen J.L."/>
            <person name="Unver T."/>
            <person name="Budak H."/>
            <person name="Gulick P.J."/>
            <person name="Galiba G."/>
            <person name="Kalapos B."/>
            <person name="Nelson D.R."/>
            <person name="Li P."/>
            <person name="You F.M."/>
            <person name="Luo M.C."/>
            <person name="Dvorak J."/>
        </authorList>
    </citation>
    <scope>NUCLEOTIDE SEQUENCE [LARGE SCALE GENOMIC DNA]</scope>
    <source>
        <strain evidence="2">cv. AL8/78</strain>
    </source>
</reference>
<reference evidence="2" key="4">
    <citation type="submission" date="2019-03" db="UniProtKB">
        <authorList>
            <consortium name="EnsemblPlants"/>
        </authorList>
    </citation>
    <scope>IDENTIFICATION</scope>
</reference>
<dbReference type="Proteomes" id="UP000015105">
    <property type="component" value="Chromosome 2D"/>
</dbReference>
<sequence length="75" mass="7740">MAVPAGFIFGAAAAAVIAVGAYMFFWPASVAVAMMKAPGSRGLLISRLAFEANPQRYYYLLRTAGAAVAAAPFAP</sequence>
<keyword evidence="3" id="KW-1185">Reference proteome</keyword>
<name>A0A453B4X2_AEGTS</name>
<feature type="transmembrane region" description="Helical" evidence="1">
    <location>
        <begin position="6"/>
        <end position="35"/>
    </location>
</feature>
<evidence type="ECO:0000313" key="3">
    <source>
        <dbReference type="Proteomes" id="UP000015105"/>
    </source>
</evidence>
<dbReference type="EnsemblPlants" id="AET2Gv20361400.1">
    <property type="protein sequence ID" value="AET2Gv20361400.1"/>
    <property type="gene ID" value="AET2Gv20361400"/>
</dbReference>
<evidence type="ECO:0000313" key="2">
    <source>
        <dbReference type="EnsemblPlants" id="AET2Gv20361400.1"/>
    </source>
</evidence>
<proteinExistence type="predicted"/>
<reference evidence="2" key="3">
    <citation type="journal article" date="2017" name="Nature">
        <title>Genome sequence of the progenitor of the wheat D genome Aegilops tauschii.</title>
        <authorList>
            <person name="Luo M.C."/>
            <person name="Gu Y.Q."/>
            <person name="Puiu D."/>
            <person name="Wang H."/>
            <person name="Twardziok S.O."/>
            <person name="Deal K.R."/>
            <person name="Huo N."/>
            <person name="Zhu T."/>
            <person name="Wang L."/>
            <person name="Wang Y."/>
            <person name="McGuire P.E."/>
            <person name="Liu S."/>
            <person name="Long H."/>
            <person name="Ramasamy R.K."/>
            <person name="Rodriguez J.C."/>
            <person name="Van S.L."/>
            <person name="Yuan L."/>
            <person name="Wang Z."/>
            <person name="Xia Z."/>
            <person name="Xiao L."/>
            <person name="Anderson O.D."/>
            <person name="Ouyang S."/>
            <person name="Liang Y."/>
            <person name="Zimin A.V."/>
            <person name="Pertea G."/>
            <person name="Qi P."/>
            <person name="Bennetzen J.L."/>
            <person name="Dai X."/>
            <person name="Dawson M.W."/>
            <person name="Muller H.G."/>
            <person name="Kugler K."/>
            <person name="Rivarola-Duarte L."/>
            <person name="Spannagl M."/>
            <person name="Mayer K.F.X."/>
            <person name="Lu F.H."/>
            <person name="Bevan M.W."/>
            <person name="Leroy P."/>
            <person name="Li P."/>
            <person name="You F.M."/>
            <person name="Sun Q."/>
            <person name="Liu Z."/>
            <person name="Lyons E."/>
            <person name="Wicker T."/>
            <person name="Salzberg S.L."/>
            <person name="Devos K.M."/>
            <person name="Dvorak J."/>
        </authorList>
    </citation>
    <scope>NUCLEOTIDE SEQUENCE [LARGE SCALE GENOMIC DNA]</scope>
    <source>
        <strain evidence="2">cv. AL8/78</strain>
    </source>
</reference>
<evidence type="ECO:0000256" key="1">
    <source>
        <dbReference type="SAM" id="Phobius"/>
    </source>
</evidence>
<accession>A0A453B4X2</accession>
<keyword evidence="1" id="KW-1133">Transmembrane helix</keyword>